<sequence>MSVRMALAKLTACAAGGAVIGGGAVHMVDHPQRPALVKQTKVKKKRIVHRDPPRTPRRVVTRRVATTTTTPPPTIVTVTTEAPPVPIPLPPTGPSLASGGGYVPAVIGGWGGGFGGDIACPLST</sequence>
<comment type="caution">
    <text evidence="2">The sequence shown here is derived from an EMBL/GenBank/DDBJ whole genome shotgun (WGS) entry which is preliminary data.</text>
</comment>
<proteinExistence type="predicted"/>
<feature type="region of interest" description="Disordered" evidence="1">
    <location>
        <begin position="38"/>
        <end position="92"/>
    </location>
</feature>
<organism evidence="2 3">
    <name type="scientific">Sphingomonas sanguinis</name>
    <dbReference type="NCBI Taxonomy" id="33051"/>
    <lineage>
        <taxon>Bacteria</taxon>
        <taxon>Pseudomonadati</taxon>
        <taxon>Pseudomonadota</taxon>
        <taxon>Alphaproteobacteria</taxon>
        <taxon>Sphingomonadales</taxon>
        <taxon>Sphingomonadaceae</taxon>
        <taxon>Sphingomonas</taxon>
    </lineage>
</organism>
<evidence type="ECO:0000256" key="1">
    <source>
        <dbReference type="SAM" id="MobiDB-lite"/>
    </source>
</evidence>
<dbReference type="EMBL" id="LDTC01000111">
    <property type="protein sequence ID" value="KTW10007.1"/>
    <property type="molecule type" value="Genomic_DNA"/>
</dbReference>
<feature type="non-terminal residue" evidence="2">
    <location>
        <position position="124"/>
    </location>
</feature>
<name>A0A147J650_9SPHN</name>
<evidence type="ECO:0000313" key="3">
    <source>
        <dbReference type="Proteomes" id="UP000074410"/>
    </source>
</evidence>
<feature type="compositionally biased region" description="Pro residues" evidence="1">
    <location>
        <begin position="83"/>
        <end position="92"/>
    </location>
</feature>
<dbReference type="Proteomes" id="UP000074410">
    <property type="component" value="Unassembled WGS sequence"/>
</dbReference>
<evidence type="ECO:0000313" key="2">
    <source>
        <dbReference type="EMBL" id="KTW10007.1"/>
    </source>
</evidence>
<reference evidence="2 3" key="1">
    <citation type="journal article" date="2016" name="Front. Microbiol.">
        <title>Genomic Resource of Rice Seed Associated Bacteria.</title>
        <authorList>
            <person name="Midha S."/>
            <person name="Bansal K."/>
            <person name="Sharma S."/>
            <person name="Kumar N."/>
            <person name="Patil P.P."/>
            <person name="Chaudhry V."/>
            <person name="Patil P.B."/>
        </authorList>
    </citation>
    <scope>NUCLEOTIDE SEQUENCE [LARGE SCALE GENOMIC DNA]</scope>
    <source>
        <strain evidence="2 3">NS258</strain>
    </source>
</reference>
<feature type="compositionally biased region" description="Low complexity" evidence="1">
    <location>
        <begin position="62"/>
        <end position="82"/>
    </location>
</feature>
<accession>A0A147J650</accession>
<protein>
    <submittedName>
        <fullName evidence="2">Uncharacterized protein</fullName>
    </submittedName>
</protein>
<dbReference type="AlphaFoldDB" id="A0A147J650"/>
<gene>
    <name evidence="2" type="ORF">NS258_13745</name>
</gene>